<keyword evidence="2" id="KW-0560">Oxidoreductase</keyword>
<gene>
    <name evidence="3" type="ORF">P4G45_01930</name>
    <name evidence="4" type="ORF">P8936_01900</name>
</gene>
<evidence type="ECO:0000256" key="2">
    <source>
        <dbReference type="ARBA" id="ARBA00023002"/>
    </source>
</evidence>
<dbReference type="PANTHER" id="PTHR44196">
    <property type="entry name" value="DEHYDROGENASE/REDUCTASE SDR FAMILY MEMBER 7B"/>
    <property type="match status" value="1"/>
</dbReference>
<dbReference type="NCBIfam" id="NF005489">
    <property type="entry name" value="PRK07102.1"/>
    <property type="match status" value="1"/>
</dbReference>
<dbReference type="Pfam" id="PF00106">
    <property type="entry name" value="adh_short"/>
    <property type="match status" value="1"/>
</dbReference>
<dbReference type="InterPro" id="IPR002347">
    <property type="entry name" value="SDR_fam"/>
</dbReference>
<comment type="similarity">
    <text evidence="1">Belongs to the short-chain dehydrogenases/reductases (SDR) family.</text>
</comment>
<name>A0AAU7CYC7_9BACT</name>
<protein>
    <submittedName>
        <fullName evidence="3">SDR family oxidoreductase</fullName>
    </submittedName>
</protein>
<dbReference type="KEGG" id="epl:P4G45_01930"/>
<proteinExistence type="inferred from homology"/>
<dbReference type="RefSeq" id="WP_348268014.1">
    <property type="nucleotide sequence ID" value="NZ_CP121194.1"/>
</dbReference>
<dbReference type="EMBL" id="CP121195">
    <property type="protein sequence ID" value="XBH13937.1"/>
    <property type="molecule type" value="Genomic_DNA"/>
</dbReference>
<dbReference type="PRINTS" id="PR00081">
    <property type="entry name" value="GDHRDH"/>
</dbReference>
<accession>A0AAU7D9Y9</accession>
<reference evidence="3" key="1">
    <citation type="submission" date="2023-03" db="EMBL/GenBank/DDBJ databases">
        <title>Edaphobacter sp.</title>
        <authorList>
            <person name="Huber K.J."/>
            <person name="Papendorf J."/>
            <person name="Pilke C."/>
            <person name="Bunk B."/>
            <person name="Sproeer C."/>
            <person name="Pester M."/>
        </authorList>
    </citation>
    <scope>NUCLEOTIDE SEQUENCE</scope>
    <source>
        <strain evidence="3">DSM 109919</strain>
        <strain evidence="4">DSM 109920</strain>
    </source>
</reference>
<dbReference type="InterPro" id="IPR036291">
    <property type="entry name" value="NAD(P)-bd_dom_sf"/>
</dbReference>
<evidence type="ECO:0000313" key="4">
    <source>
        <dbReference type="EMBL" id="XBH13937.1"/>
    </source>
</evidence>
<dbReference type="InterPro" id="IPR020904">
    <property type="entry name" value="Sc_DH/Rdtase_CS"/>
</dbReference>
<dbReference type="SUPFAM" id="SSF51735">
    <property type="entry name" value="NAD(P)-binding Rossmann-fold domains"/>
    <property type="match status" value="1"/>
</dbReference>
<evidence type="ECO:0000256" key="1">
    <source>
        <dbReference type="ARBA" id="ARBA00006484"/>
    </source>
</evidence>
<dbReference type="Gene3D" id="3.40.50.720">
    <property type="entry name" value="NAD(P)-binding Rossmann-like Domain"/>
    <property type="match status" value="1"/>
</dbReference>
<dbReference type="PROSITE" id="PS00061">
    <property type="entry name" value="ADH_SHORT"/>
    <property type="match status" value="1"/>
</dbReference>
<dbReference type="AlphaFoldDB" id="A0AAU7CYC7"/>
<evidence type="ECO:0000313" key="3">
    <source>
        <dbReference type="EMBL" id="XBH10508.1"/>
    </source>
</evidence>
<dbReference type="PANTHER" id="PTHR44196:SF1">
    <property type="entry name" value="DEHYDROGENASE_REDUCTASE SDR FAMILY MEMBER 7B"/>
    <property type="match status" value="1"/>
</dbReference>
<accession>A0AAU7CYC7</accession>
<dbReference type="EMBL" id="CP121194">
    <property type="protein sequence ID" value="XBH10508.1"/>
    <property type="molecule type" value="Genomic_DNA"/>
</dbReference>
<sequence length="252" mass="27454">MSQTDTNPRKILVLGATSGIAEATCRIWASQGARLFLVARNAEKLAAVAADLRTRGASYVDTAVADLDDTDNHPALLSHAVNSLTGLDIAYLAHGILGDQAKAEQDFNTAAQIIYTNYMAPVSLLTWLANFCVQRRAGTLAVISSVAGDRGRKSNYLYGSSKAGLSAFLDGLRNRIDREGVTVLTIKPGPVKTSMTSGMKGSEKFADVDKVAQSIVKAIDKRHDVLYVPFQWQPIMFIIRHIPERFFKKLNL</sequence>
<dbReference type="GO" id="GO:0016491">
    <property type="term" value="F:oxidoreductase activity"/>
    <property type="evidence" value="ECO:0007669"/>
    <property type="project" value="UniProtKB-KW"/>
</dbReference>
<organism evidence="3">
    <name type="scientific">Edaphobacter paludis</name>
    <dbReference type="NCBI Taxonomy" id="3035702"/>
    <lineage>
        <taxon>Bacteria</taxon>
        <taxon>Pseudomonadati</taxon>
        <taxon>Acidobacteriota</taxon>
        <taxon>Terriglobia</taxon>
        <taxon>Terriglobales</taxon>
        <taxon>Acidobacteriaceae</taxon>
        <taxon>Edaphobacter</taxon>
    </lineage>
</organism>
<dbReference type="GO" id="GO:0016020">
    <property type="term" value="C:membrane"/>
    <property type="evidence" value="ECO:0007669"/>
    <property type="project" value="TreeGrafter"/>
</dbReference>